<dbReference type="Proteomes" id="UP000520767">
    <property type="component" value="Unassembled WGS sequence"/>
</dbReference>
<sequence>MSDGFEYNPEAMRAFAEVFNQAGAQMAEVQATVAQTSAKAGDFGRAWEEQGTDFDTYMAAIAEDLGKLSTHLAEIGGQIAQGADLTVQADTTGLQNVQAVEIDSRGGE</sequence>
<reference evidence="1 2" key="1">
    <citation type="submission" date="2020-08" db="EMBL/GenBank/DDBJ databases">
        <title>Genomic Encyclopedia of Type Strains, Phase III (KMG-III): the genomes of soil and plant-associated and newly described type strains.</title>
        <authorList>
            <person name="Whitman W."/>
        </authorList>
    </citation>
    <scope>NUCLEOTIDE SEQUENCE [LARGE SCALE GENOMIC DNA]</scope>
    <source>
        <strain evidence="1 2">CECT 8960</strain>
    </source>
</reference>
<dbReference type="InterPro" id="IPR036689">
    <property type="entry name" value="ESAT-6-like_sf"/>
</dbReference>
<dbReference type="EMBL" id="JACHJQ010000011">
    <property type="protein sequence ID" value="MBB4912037.1"/>
    <property type="molecule type" value="Genomic_DNA"/>
</dbReference>
<dbReference type="RefSeq" id="WP_184816011.1">
    <property type="nucleotide sequence ID" value="NZ_JACHJQ010000011.1"/>
</dbReference>
<evidence type="ECO:0000313" key="1">
    <source>
        <dbReference type="EMBL" id="MBB4912037.1"/>
    </source>
</evidence>
<accession>A0A7W7QEC1</accession>
<evidence type="ECO:0000313" key="2">
    <source>
        <dbReference type="Proteomes" id="UP000520767"/>
    </source>
</evidence>
<dbReference type="Gene3D" id="1.10.287.1060">
    <property type="entry name" value="ESAT-6-like"/>
    <property type="match status" value="1"/>
</dbReference>
<gene>
    <name evidence="1" type="ORF">FHR82_008308</name>
</gene>
<name>A0A7W7QEC1_9PSEU</name>
<protein>
    <submittedName>
        <fullName evidence="1">Uncharacterized protein YukE</fullName>
    </submittedName>
</protein>
<comment type="caution">
    <text evidence="1">The sequence shown here is derived from an EMBL/GenBank/DDBJ whole genome shotgun (WGS) entry which is preliminary data.</text>
</comment>
<dbReference type="AlphaFoldDB" id="A0A7W7QEC1"/>
<organism evidence="1 2">
    <name type="scientific">Actinophytocola algeriensis</name>
    <dbReference type="NCBI Taxonomy" id="1768010"/>
    <lineage>
        <taxon>Bacteria</taxon>
        <taxon>Bacillati</taxon>
        <taxon>Actinomycetota</taxon>
        <taxon>Actinomycetes</taxon>
        <taxon>Pseudonocardiales</taxon>
        <taxon>Pseudonocardiaceae</taxon>
    </lineage>
</organism>
<proteinExistence type="predicted"/>
<dbReference type="SUPFAM" id="SSF140453">
    <property type="entry name" value="EsxAB dimer-like"/>
    <property type="match status" value="1"/>
</dbReference>
<keyword evidence="2" id="KW-1185">Reference proteome</keyword>